<name>A0A392MEX2_9FABA</name>
<evidence type="ECO:0000313" key="5">
    <source>
        <dbReference type="EMBL" id="MCH86050.1"/>
    </source>
</evidence>
<dbReference type="GO" id="GO:0046872">
    <property type="term" value="F:metal ion binding"/>
    <property type="evidence" value="ECO:0007669"/>
    <property type="project" value="UniProtKB-KW"/>
</dbReference>
<feature type="compositionally biased region" description="Basic and acidic residues" evidence="3">
    <location>
        <begin position="311"/>
        <end position="326"/>
    </location>
</feature>
<dbReference type="PANTHER" id="PTHR42648">
    <property type="entry name" value="TRANSPOSASE, PUTATIVE-RELATED"/>
    <property type="match status" value="1"/>
</dbReference>
<keyword evidence="2" id="KW-0378">Hydrolase</keyword>
<dbReference type="InterPro" id="IPR012337">
    <property type="entry name" value="RNaseH-like_sf"/>
</dbReference>
<dbReference type="AlphaFoldDB" id="A0A392MEX2"/>
<dbReference type="InterPro" id="IPR013103">
    <property type="entry name" value="RVT_2"/>
</dbReference>
<dbReference type="GO" id="GO:0015074">
    <property type="term" value="P:DNA integration"/>
    <property type="evidence" value="ECO:0007669"/>
    <property type="project" value="InterPro"/>
</dbReference>
<dbReference type="GO" id="GO:0016787">
    <property type="term" value="F:hydrolase activity"/>
    <property type="evidence" value="ECO:0007669"/>
    <property type="project" value="UniProtKB-KW"/>
</dbReference>
<dbReference type="InterPro" id="IPR057670">
    <property type="entry name" value="SH3_retrovirus"/>
</dbReference>
<dbReference type="Proteomes" id="UP000265520">
    <property type="component" value="Unassembled WGS sequence"/>
</dbReference>
<feature type="region of interest" description="Disordered" evidence="3">
    <location>
        <begin position="300"/>
        <end position="337"/>
    </location>
</feature>
<dbReference type="Pfam" id="PF25597">
    <property type="entry name" value="SH3_retrovirus"/>
    <property type="match status" value="1"/>
</dbReference>
<feature type="domain" description="Integrase catalytic" evidence="4">
    <location>
        <begin position="37"/>
        <end position="213"/>
    </location>
</feature>
<dbReference type="InterPro" id="IPR001584">
    <property type="entry name" value="Integrase_cat-core"/>
</dbReference>
<evidence type="ECO:0000256" key="1">
    <source>
        <dbReference type="ARBA" id="ARBA00022723"/>
    </source>
</evidence>
<dbReference type="Pfam" id="PF00665">
    <property type="entry name" value="rve"/>
    <property type="match status" value="1"/>
</dbReference>
<dbReference type="SUPFAM" id="SSF53098">
    <property type="entry name" value="Ribonuclease H-like"/>
    <property type="match status" value="1"/>
</dbReference>
<dbReference type="PROSITE" id="PS50994">
    <property type="entry name" value="INTEGRASE"/>
    <property type="match status" value="1"/>
</dbReference>
<proteinExistence type="predicted"/>
<accession>A0A392MEX2</accession>
<dbReference type="InterPro" id="IPR039537">
    <property type="entry name" value="Retrotran_Ty1/copia-like"/>
</dbReference>
<evidence type="ECO:0000256" key="3">
    <source>
        <dbReference type="SAM" id="MobiDB-lite"/>
    </source>
</evidence>
<evidence type="ECO:0000256" key="2">
    <source>
        <dbReference type="ARBA" id="ARBA00022801"/>
    </source>
</evidence>
<dbReference type="PANTHER" id="PTHR42648:SF21">
    <property type="entry name" value="CYSTEINE-RICH RLK (RECEPTOR-LIKE PROTEIN KINASE) 8"/>
    <property type="match status" value="1"/>
</dbReference>
<evidence type="ECO:0000259" key="4">
    <source>
        <dbReference type="PROSITE" id="PS50994"/>
    </source>
</evidence>
<gene>
    <name evidence="5" type="ORF">A2U01_0006904</name>
</gene>
<dbReference type="GO" id="GO:0003676">
    <property type="term" value="F:nucleic acid binding"/>
    <property type="evidence" value="ECO:0007669"/>
    <property type="project" value="InterPro"/>
</dbReference>
<dbReference type="Gene3D" id="3.30.420.10">
    <property type="entry name" value="Ribonuclease H-like superfamily/Ribonuclease H"/>
    <property type="match status" value="1"/>
</dbReference>
<dbReference type="EMBL" id="LXQA010009638">
    <property type="protein sequence ID" value="MCH86050.1"/>
    <property type="molecule type" value="Genomic_DNA"/>
</dbReference>
<comment type="caution">
    <text evidence="5">The sequence shown here is derived from an EMBL/GenBank/DDBJ whole genome shotgun (WGS) entry which is preliminary data.</text>
</comment>
<keyword evidence="6" id="KW-1185">Reference proteome</keyword>
<keyword evidence="1" id="KW-0479">Metal-binding</keyword>
<evidence type="ECO:0000313" key="6">
    <source>
        <dbReference type="Proteomes" id="UP000265520"/>
    </source>
</evidence>
<dbReference type="Pfam" id="PF07727">
    <property type="entry name" value="RVT_2"/>
    <property type="match status" value="1"/>
</dbReference>
<reference evidence="5 6" key="1">
    <citation type="journal article" date="2018" name="Front. Plant Sci.">
        <title>Red Clover (Trifolium pratense) and Zigzag Clover (T. medium) - A Picture of Genomic Similarities and Differences.</title>
        <authorList>
            <person name="Dluhosova J."/>
            <person name="Istvanek J."/>
            <person name="Nedelnik J."/>
            <person name="Repkova J."/>
        </authorList>
    </citation>
    <scope>NUCLEOTIDE SEQUENCE [LARGE SCALE GENOMIC DNA]</scope>
    <source>
        <strain evidence="6">cv. 10/8</strain>
        <tissue evidence="5">Leaf</tissue>
    </source>
</reference>
<dbReference type="InterPro" id="IPR036397">
    <property type="entry name" value="RNaseH_sf"/>
</dbReference>
<organism evidence="5 6">
    <name type="scientific">Trifolium medium</name>
    <dbReference type="NCBI Taxonomy" id="97028"/>
    <lineage>
        <taxon>Eukaryota</taxon>
        <taxon>Viridiplantae</taxon>
        <taxon>Streptophyta</taxon>
        <taxon>Embryophyta</taxon>
        <taxon>Tracheophyta</taxon>
        <taxon>Spermatophyta</taxon>
        <taxon>Magnoliopsida</taxon>
        <taxon>eudicotyledons</taxon>
        <taxon>Gunneridae</taxon>
        <taxon>Pentapetalae</taxon>
        <taxon>rosids</taxon>
        <taxon>fabids</taxon>
        <taxon>Fabales</taxon>
        <taxon>Fabaceae</taxon>
        <taxon>Papilionoideae</taxon>
        <taxon>50 kb inversion clade</taxon>
        <taxon>NPAAA clade</taxon>
        <taxon>Hologalegina</taxon>
        <taxon>IRL clade</taxon>
        <taxon>Trifolieae</taxon>
        <taxon>Trifolium</taxon>
    </lineage>
</organism>
<protein>
    <submittedName>
        <fullName evidence="5">Retrovirus-related pol polyprotein from transposon tnt 1-94</fullName>
    </submittedName>
</protein>
<sequence>MRGIQQAISANAIRGIPKLSIDDKDICGDCQKGKQTKMSHPKLHHLVTSRVLELLHMDLMGPMQVESNSGSRYAFVVVDDYSRYTWIKFIREKSDTFEVFKDLCIQLQREKDLLIVKIRSDHGREFENARFNEFCTSEGIKHEFSSAITPQQNGVVERKNRTIQESARVMLHAKNPPYHFWAEAMHTACYILNRVTLRKGTTSTLYELWKGRKPTVKYFHVFGSKCYILADREQRRKLNPKSDEGIFLGYSSNSRAYRVFNSRTKAIMESINVIIDDMSTIRNPDVEIDDLSFMKTSDVADDVATPTQPESPKKNDEAEGNSKELEPEPATVSKGPSIRIQKNHPIDLIIGDPVKGVTTRRSNDAVANSCFVSRIEPKNVKEALTDEFWIEAMQEELNQFKRNEYGVVTRNKERLVAQGYTQVEGLDFDETFAPVARLESIRLLLGLACLLKFKLFQMDVKSAFLNWYLHEEDYVEQPKGFIDPIFPNHVYKLKKAVGFLYVG</sequence>